<proteinExistence type="predicted"/>
<dbReference type="RefSeq" id="WP_139212281.1">
    <property type="nucleotide sequence ID" value="NZ_FORA01000001.1"/>
</dbReference>
<protein>
    <submittedName>
        <fullName evidence="1">Uncharacterized protein</fullName>
    </submittedName>
</protein>
<accession>A0A1I3J6J6</accession>
<gene>
    <name evidence="1" type="ORF">SAMN04488095_1228</name>
</gene>
<dbReference type="AlphaFoldDB" id="A0A1I3J6J6"/>
<reference evidence="1 2" key="1">
    <citation type="submission" date="2016-10" db="EMBL/GenBank/DDBJ databases">
        <authorList>
            <person name="de Groot N.N."/>
        </authorList>
    </citation>
    <scope>NUCLEOTIDE SEQUENCE [LARGE SCALE GENOMIC DNA]</scope>
    <source>
        <strain evidence="1 2">DSM 19073</strain>
    </source>
</reference>
<keyword evidence="2" id="KW-1185">Reference proteome</keyword>
<dbReference type="EMBL" id="FORA01000001">
    <property type="protein sequence ID" value="SFI55892.1"/>
    <property type="molecule type" value="Genomic_DNA"/>
</dbReference>
<name>A0A1I3J6J6_9RHOB</name>
<sequence>MKRAAAIGGNALWAGETEPPISREAAGTEFGAEISTEAWSIIRSAYVKHAFRLQDLEGTRDNKNPNDTRGWGRRKRKAVTELNAALKGCAAINREFLDEADELYSMATGGNAHSYDLRRRLESVHDELTNILTVIERAEPLSREIPSEADSRRELARDVFAALESAGANLSNGWTLSQANPSHADLTGFEKLIELLEIHTGDTPEANAKWLREALAQRR</sequence>
<evidence type="ECO:0000313" key="1">
    <source>
        <dbReference type="EMBL" id="SFI55892.1"/>
    </source>
</evidence>
<evidence type="ECO:0000313" key="2">
    <source>
        <dbReference type="Proteomes" id="UP000199110"/>
    </source>
</evidence>
<dbReference type="Proteomes" id="UP000199110">
    <property type="component" value="Unassembled WGS sequence"/>
</dbReference>
<organism evidence="1 2">
    <name type="scientific">Jannaschia pohangensis</name>
    <dbReference type="NCBI Taxonomy" id="390807"/>
    <lineage>
        <taxon>Bacteria</taxon>
        <taxon>Pseudomonadati</taxon>
        <taxon>Pseudomonadota</taxon>
        <taxon>Alphaproteobacteria</taxon>
        <taxon>Rhodobacterales</taxon>
        <taxon>Roseobacteraceae</taxon>
        <taxon>Jannaschia</taxon>
    </lineage>
</organism>